<organism evidence="3 4">
    <name type="scientific">Schistosoma rodhaini</name>
    <dbReference type="NCBI Taxonomy" id="6188"/>
    <lineage>
        <taxon>Eukaryota</taxon>
        <taxon>Metazoa</taxon>
        <taxon>Spiralia</taxon>
        <taxon>Lophotrochozoa</taxon>
        <taxon>Platyhelminthes</taxon>
        <taxon>Trematoda</taxon>
        <taxon>Digenea</taxon>
        <taxon>Strigeidida</taxon>
        <taxon>Schistosomatoidea</taxon>
        <taxon>Schistosomatidae</taxon>
        <taxon>Schistosoma</taxon>
    </lineage>
</organism>
<keyword evidence="3" id="KW-1185">Reference proteome</keyword>
<proteinExistence type="predicted"/>
<sequence length="159" mass="18141">MVALRPCKTYSATLVTKLSLSGCFYCPHKEAVFRMDFPAPEVSPQTNFNYGLVTLFIIALSYFLWKFFRSWCENSSTVNNESHRLAMEAARAKFQAEFNAEVTQHKSRNQDEGEGKSNVRKSTDSDEKKKRFRTSDYNPLMGDTGKTYRPTSRFCSTGG</sequence>
<dbReference type="WBParaSite" id="SRDH1_23050.1">
    <property type="protein sequence ID" value="SRDH1_23050.1"/>
    <property type="gene ID" value="SRDH1_23050"/>
</dbReference>
<protein>
    <recommendedName>
        <fullName evidence="5">Selenoprotein S</fullName>
    </recommendedName>
</protein>
<evidence type="ECO:0008006" key="5">
    <source>
        <dbReference type="Google" id="ProtNLM"/>
    </source>
</evidence>
<reference evidence="3" key="1">
    <citation type="submission" date="2022-06" db="EMBL/GenBank/DDBJ databases">
        <authorList>
            <person name="Berger JAMES D."/>
            <person name="Berger JAMES D."/>
        </authorList>
    </citation>
    <scope>NUCLEOTIDE SEQUENCE [LARGE SCALE GENOMIC DNA]</scope>
</reference>
<evidence type="ECO:0000256" key="1">
    <source>
        <dbReference type="SAM" id="MobiDB-lite"/>
    </source>
</evidence>
<name>A0AA85ETN3_9TREM</name>
<keyword evidence="2" id="KW-0472">Membrane</keyword>
<feature type="compositionally biased region" description="Polar residues" evidence="1">
    <location>
        <begin position="149"/>
        <end position="159"/>
    </location>
</feature>
<keyword evidence="2" id="KW-1133">Transmembrane helix</keyword>
<feature type="transmembrane region" description="Helical" evidence="2">
    <location>
        <begin position="48"/>
        <end position="65"/>
    </location>
</feature>
<accession>A0AA85ETN3</accession>
<evidence type="ECO:0000313" key="3">
    <source>
        <dbReference type="Proteomes" id="UP000050792"/>
    </source>
</evidence>
<keyword evidence="2" id="KW-0812">Transmembrane</keyword>
<dbReference type="AlphaFoldDB" id="A0AA85ETN3"/>
<dbReference type="Proteomes" id="UP000050792">
    <property type="component" value="Unassembled WGS sequence"/>
</dbReference>
<feature type="region of interest" description="Disordered" evidence="1">
    <location>
        <begin position="101"/>
        <end position="159"/>
    </location>
</feature>
<feature type="compositionally biased region" description="Basic and acidic residues" evidence="1">
    <location>
        <begin position="108"/>
        <end position="129"/>
    </location>
</feature>
<evidence type="ECO:0000313" key="4">
    <source>
        <dbReference type="WBParaSite" id="SRDH1_23050.1"/>
    </source>
</evidence>
<evidence type="ECO:0000256" key="2">
    <source>
        <dbReference type="SAM" id="Phobius"/>
    </source>
</evidence>
<reference evidence="4" key="2">
    <citation type="submission" date="2023-11" db="UniProtKB">
        <authorList>
            <consortium name="WormBaseParasite"/>
        </authorList>
    </citation>
    <scope>IDENTIFICATION</scope>
</reference>